<feature type="transmembrane region" description="Helical" evidence="7">
    <location>
        <begin position="45"/>
        <end position="64"/>
    </location>
</feature>
<keyword evidence="5 7" id="KW-0472">Membrane</keyword>
<feature type="domain" description="Integral membrane bound transporter" evidence="8">
    <location>
        <begin position="373"/>
        <end position="495"/>
    </location>
</feature>
<feature type="transmembrane region" description="Helical" evidence="7">
    <location>
        <begin position="122"/>
        <end position="140"/>
    </location>
</feature>
<keyword evidence="10" id="KW-1185">Reference proteome</keyword>
<evidence type="ECO:0000256" key="5">
    <source>
        <dbReference type="ARBA" id="ARBA00023136"/>
    </source>
</evidence>
<feature type="transmembrane region" description="Helical" evidence="7">
    <location>
        <begin position="20"/>
        <end position="39"/>
    </location>
</feature>
<comment type="similarity">
    <text evidence="6">Belongs to the YccS/YhfK family.</text>
</comment>
<feature type="transmembrane region" description="Helical" evidence="7">
    <location>
        <begin position="431"/>
        <end position="448"/>
    </location>
</feature>
<dbReference type="GO" id="GO:0005886">
    <property type="term" value="C:plasma membrane"/>
    <property type="evidence" value="ECO:0007669"/>
    <property type="project" value="UniProtKB-SubCell"/>
</dbReference>
<comment type="subcellular location">
    <subcellularLocation>
        <location evidence="1">Cell membrane</location>
        <topology evidence="1">Multi-pass membrane protein</topology>
    </subcellularLocation>
</comment>
<feature type="transmembrane region" description="Helical" evidence="7">
    <location>
        <begin position="71"/>
        <end position="89"/>
    </location>
</feature>
<dbReference type="EMBL" id="JXUW01000012">
    <property type="protein sequence ID" value="KJE76714.1"/>
    <property type="molecule type" value="Genomic_DNA"/>
</dbReference>
<evidence type="ECO:0000313" key="9">
    <source>
        <dbReference type="EMBL" id="KJE76714.1"/>
    </source>
</evidence>
<sequence>MRTLLWRLVRSTFQVDASGLSLRGGVFATLGVVVPLIVGLLLHDIVLGAVGAIGALLVGFAGFQRGYRSRLVTMSIALVVVSVCLVAGNSIHSQLFASAVFYLVVGSAAGAALALGEAASTIGIQALVAFAIGSGLGAPTSLSASLALATAMGALLQVILTAIAILSSRSPIECRALGQVYASLARYASSTNIDRAPNPHLISVLQDSLVDPQPFRGRRSAALLSLTVSAANLRSRLAMLRVSQTHGVATEFSSSGDRVIELTATVCEQVVEFSRGHYRPSRYQALKFEVEQARDPLGFKVDDAHAEIRIQLLADLAGIVDVLLGLKDHRQLTGIRVKRSVYNPFERPFSSSSQSVVTRHAIRLASALVIADVLVYLLGVGHGYWGPMTVALVLRPQNVSTFERGLFRIFGTVLGVAMATAIVLLFAPTSLILVVMVAVVTWAGFATFRANYFFYSISITAVVVLLFVLLGATATAVAIDRLVDTLLGGAIAMIVSFIAPTWISEPLPALVQSTMMAQALFIEFLGTRWATDDQHGYALLESARRKRVLAIEVLNAAGHEAPLRKRPQDTNRERQLLIQLDRSSLALLALQSLSALHANVSPYRIQELAVLSMAMRDAASSTKSKPLPDRAPLDDEDGVLGDKYGMSLADLPFELLWEASKNIEALLSE</sequence>
<evidence type="ECO:0000256" key="7">
    <source>
        <dbReference type="SAM" id="Phobius"/>
    </source>
</evidence>
<dbReference type="Proteomes" id="UP000032336">
    <property type="component" value="Unassembled WGS sequence"/>
</dbReference>
<dbReference type="Pfam" id="PF13515">
    <property type="entry name" value="FUSC_2"/>
    <property type="match status" value="1"/>
</dbReference>
<dbReference type="PANTHER" id="PTHR30509:SF9">
    <property type="entry name" value="MULTIDRUG RESISTANCE PROTEIN MDTO"/>
    <property type="match status" value="1"/>
</dbReference>
<accession>A0A0D8FUV6</accession>
<evidence type="ECO:0000313" key="10">
    <source>
        <dbReference type="Proteomes" id="UP000032336"/>
    </source>
</evidence>
<name>A0A0D8FUV6_9ACTN</name>
<keyword evidence="2" id="KW-1003">Cell membrane</keyword>
<evidence type="ECO:0000256" key="1">
    <source>
        <dbReference type="ARBA" id="ARBA00004651"/>
    </source>
</evidence>
<evidence type="ECO:0000256" key="4">
    <source>
        <dbReference type="ARBA" id="ARBA00022989"/>
    </source>
</evidence>
<gene>
    <name evidence="9" type="primary">yccS1</name>
    <name evidence="9" type="ORF">FEAC_15010</name>
</gene>
<reference evidence="9 10" key="1">
    <citation type="submission" date="2015-01" db="EMBL/GenBank/DDBJ databases">
        <title>Draft genome of the acidophilic iron oxidizer Ferrimicrobium acidiphilum strain T23.</title>
        <authorList>
            <person name="Poehlein A."/>
            <person name="Eisen S."/>
            <person name="Schloemann M."/>
            <person name="Johnson B.D."/>
            <person name="Daniel R."/>
            <person name="Muehling M."/>
        </authorList>
    </citation>
    <scope>NUCLEOTIDE SEQUENCE [LARGE SCALE GENOMIC DNA]</scope>
    <source>
        <strain evidence="9 10">T23</strain>
    </source>
</reference>
<feature type="transmembrane region" description="Helical" evidence="7">
    <location>
        <begin position="146"/>
        <end position="166"/>
    </location>
</feature>
<evidence type="ECO:0000259" key="8">
    <source>
        <dbReference type="Pfam" id="PF13515"/>
    </source>
</evidence>
<evidence type="ECO:0000256" key="3">
    <source>
        <dbReference type="ARBA" id="ARBA00022692"/>
    </source>
</evidence>
<feature type="transmembrane region" description="Helical" evidence="7">
    <location>
        <begin position="454"/>
        <end position="479"/>
    </location>
</feature>
<comment type="caution">
    <text evidence="9">The sequence shown here is derived from an EMBL/GenBank/DDBJ whole genome shotgun (WGS) entry which is preliminary data.</text>
</comment>
<dbReference type="PANTHER" id="PTHR30509">
    <property type="entry name" value="P-HYDROXYBENZOIC ACID EFFLUX PUMP SUBUNIT-RELATED"/>
    <property type="match status" value="1"/>
</dbReference>
<feature type="transmembrane region" description="Helical" evidence="7">
    <location>
        <begin position="486"/>
        <end position="503"/>
    </location>
</feature>
<feature type="transmembrane region" description="Helical" evidence="7">
    <location>
        <begin position="95"/>
        <end position="115"/>
    </location>
</feature>
<evidence type="ECO:0000256" key="6">
    <source>
        <dbReference type="ARBA" id="ARBA00043993"/>
    </source>
</evidence>
<keyword evidence="4 7" id="KW-1133">Transmembrane helix</keyword>
<feature type="transmembrane region" description="Helical" evidence="7">
    <location>
        <begin position="405"/>
        <end position="426"/>
    </location>
</feature>
<organism evidence="9 10">
    <name type="scientific">Ferrimicrobium acidiphilum DSM 19497</name>
    <dbReference type="NCBI Taxonomy" id="1121877"/>
    <lineage>
        <taxon>Bacteria</taxon>
        <taxon>Bacillati</taxon>
        <taxon>Actinomycetota</taxon>
        <taxon>Acidimicrobiia</taxon>
        <taxon>Acidimicrobiales</taxon>
        <taxon>Acidimicrobiaceae</taxon>
        <taxon>Ferrimicrobium</taxon>
    </lineage>
</organism>
<proteinExistence type="inferred from homology"/>
<feature type="transmembrane region" description="Helical" evidence="7">
    <location>
        <begin position="364"/>
        <end position="385"/>
    </location>
</feature>
<dbReference type="STRING" id="1121877.FEAC_15010"/>
<evidence type="ECO:0000256" key="2">
    <source>
        <dbReference type="ARBA" id="ARBA00022475"/>
    </source>
</evidence>
<dbReference type="eggNOG" id="COG1289">
    <property type="taxonomic scope" value="Bacteria"/>
</dbReference>
<dbReference type="AlphaFoldDB" id="A0A0D8FUV6"/>
<dbReference type="InterPro" id="IPR049453">
    <property type="entry name" value="Memb_transporter_dom"/>
</dbReference>
<keyword evidence="3 7" id="KW-0812">Transmembrane</keyword>
<protein>
    <submittedName>
        <fullName evidence="9">Inner membrane protein YccS</fullName>
    </submittedName>
</protein>